<dbReference type="EMBL" id="VIFY01000130">
    <property type="protein sequence ID" value="TQB69922.1"/>
    <property type="molecule type" value="Genomic_DNA"/>
</dbReference>
<keyword evidence="3" id="KW-1133">Transmembrane helix</keyword>
<evidence type="ECO:0000256" key="2">
    <source>
        <dbReference type="SAM" id="MobiDB-lite"/>
    </source>
</evidence>
<sequence>MNHIASSTGARSLLPTWPGGKERDRDGDDGLLRPTTSEPIQSHLMSESPSGGGTGSSRKEILILSDSDLSLRVGSIQKQEIRSMEDIEQAKRRRKQGEQYLRSSLASIGTLATDMTRRFDYTYYNLLDRIAKLNSIIVSFQDLADSASALLKDVDRETEGLEHEIRRQLEELKGFNAQAEKVLALEERMKVGKKKIEVLGNRLRAAGNEIEDWEKREDRLRTQTNRRLRIFWVAVVTSVLVLFIAIAIQCLRRAESPPIEVASQLPMASSKYSTGRSLGTLVGSQMTADTQDQNGPSAYPSSPA</sequence>
<feature type="compositionally biased region" description="Basic and acidic residues" evidence="2">
    <location>
        <begin position="20"/>
        <end position="31"/>
    </location>
</feature>
<keyword evidence="3" id="KW-0472">Membrane</keyword>
<dbReference type="AlphaFoldDB" id="A0A507QS32"/>
<feature type="compositionally biased region" description="Polar residues" evidence="2">
    <location>
        <begin position="34"/>
        <end position="45"/>
    </location>
</feature>
<feature type="region of interest" description="Disordered" evidence="2">
    <location>
        <begin position="1"/>
        <end position="58"/>
    </location>
</feature>
<protein>
    <submittedName>
        <fullName evidence="4">Uncharacterized protein</fullName>
    </submittedName>
</protein>
<organism evidence="4 5">
    <name type="scientific">Monascus purpureus</name>
    <name type="common">Red mold</name>
    <name type="synonym">Monascus anka</name>
    <dbReference type="NCBI Taxonomy" id="5098"/>
    <lineage>
        <taxon>Eukaryota</taxon>
        <taxon>Fungi</taxon>
        <taxon>Dikarya</taxon>
        <taxon>Ascomycota</taxon>
        <taxon>Pezizomycotina</taxon>
        <taxon>Eurotiomycetes</taxon>
        <taxon>Eurotiomycetidae</taxon>
        <taxon>Eurotiales</taxon>
        <taxon>Aspergillaceae</taxon>
        <taxon>Monascus</taxon>
    </lineage>
</organism>
<feature type="coiled-coil region" evidence="1">
    <location>
        <begin position="151"/>
        <end position="223"/>
    </location>
</feature>
<evidence type="ECO:0000256" key="1">
    <source>
        <dbReference type="SAM" id="Coils"/>
    </source>
</evidence>
<keyword evidence="1" id="KW-0175">Coiled coil</keyword>
<evidence type="ECO:0000313" key="5">
    <source>
        <dbReference type="Proteomes" id="UP000319663"/>
    </source>
</evidence>
<keyword evidence="5" id="KW-1185">Reference proteome</keyword>
<accession>A0A507QS32</accession>
<feature type="region of interest" description="Disordered" evidence="2">
    <location>
        <begin position="281"/>
        <end position="304"/>
    </location>
</feature>
<dbReference type="STRING" id="5098.A0A507QS32"/>
<feature type="compositionally biased region" description="Polar residues" evidence="2">
    <location>
        <begin position="1"/>
        <end position="10"/>
    </location>
</feature>
<evidence type="ECO:0000256" key="3">
    <source>
        <dbReference type="SAM" id="Phobius"/>
    </source>
</evidence>
<keyword evidence="3" id="KW-0812">Transmembrane</keyword>
<proteinExistence type="predicted"/>
<evidence type="ECO:0000313" key="4">
    <source>
        <dbReference type="EMBL" id="TQB69922.1"/>
    </source>
</evidence>
<gene>
    <name evidence="4" type="ORF">MPDQ_001241</name>
</gene>
<reference evidence="4 5" key="1">
    <citation type="submission" date="2019-06" db="EMBL/GenBank/DDBJ databases">
        <title>Wine fermentation using esterase from Monascus purpureus.</title>
        <authorList>
            <person name="Geng C."/>
            <person name="Zhang Y."/>
        </authorList>
    </citation>
    <scope>NUCLEOTIDE SEQUENCE [LARGE SCALE GENOMIC DNA]</scope>
    <source>
        <strain evidence="4">HQ1</strain>
    </source>
</reference>
<feature type="transmembrane region" description="Helical" evidence="3">
    <location>
        <begin position="230"/>
        <end position="248"/>
    </location>
</feature>
<name>A0A507QS32_MONPU</name>
<comment type="caution">
    <text evidence="4">The sequence shown here is derived from an EMBL/GenBank/DDBJ whole genome shotgun (WGS) entry which is preliminary data.</text>
</comment>
<dbReference type="Proteomes" id="UP000319663">
    <property type="component" value="Unassembled WGS sequence"/>
</dbReference>